<feature type="compositionally biased region" description="Low complexity" evidence="1">
    <location>
        <begin position="15"/>
        <end position="32"/>
    </location>
</feature>
<name>G4U116_SERID</name>
<feature type="region of interest" description="Disordered" evidence="1">
    <location>
        <begin position="1"/>
        <end position="33"/>
    </location>
</feature>
<proteinExistence type="predicted"/>
<protein>
    <submittedName>
        <fullName evidence="2">Uncharacterized protein</fullName>
    </submittedName>
</protein>
<keyword evidence="3" id="KW-1185">Reference proteome</keyword>
<accession>G4U116</accession>
<evidence type="ECO:0000313" key="3">
    <source>
        <dbReference type="Proteomes" id="UP000007148"/>
    </source>
</evidence>
<dbReference type="HOGENOM" id="CLU_189338_0_0_1"/>
<comment type="caution">
    <text evidence="2">The sequence shown here is derived from an EMBL/GenBank/DDBJ whole genome shotgun (WGS) entry which is preliminary data.</text>
</comment>
<dbReference type="InParanoid" id="G4U116"/>
<evidence type="ECO:0000313" key="2">
    <source>
        <dbReference type="EMBL" id="CCA77259.1"/>
    </source>
</evidence>
<reference evidence="2 3" key="1">
    <citation type="journal article" date="2011" name="PLoS Pathog.">
        <title>Endophytic Life Strategies Decoded by Genome and Transcriptome Analyses of the Mutualistic Root Symbiont Piriformospora indica.</title>
        <authorList>
            <person name="Zuccaro A."/>
            <person name="Lahrmann U."/>
            <person name="Guldener U."/>
            <person name="Langen G."/>
            <person name="Pfiffi S."/>
            <person name="Biedenkopf D."/>
            <person name="Wong P."/>
            <person name="Samans B."/>
            <person name="Grimm C."/>
            <person name="Basiewicz M."/>
            <person name="Murat C."/>
            <person name="Martin F."/>
            <person name="Kogel K.H."/>
        </authorList>
    </citation>
    <scope>NUCLEOTIDE SEQUENCE [LARGE SCALE GENOMIC DNA]</scope>
    <source>
        <strain evidence="2 3">DSM 11827</strain>
    </source>
</reference>
<organism evidence="2 3">
    <name type="scientific">Serendipita indica (strain DSM 11827)</name>
    <name type="common">Root endophyte fungus</name>
    <name type="synonym">Piriformospora indica</name>
    <dbReference type="NCBI Taxonomy" id="1109443"/>
    <lineage>
        <taxon>Eukaryota</taxon>
        <taxon>Fungi</taxon>
        <taxon>Dikarya</taxon>
        <taxon>Basidiomycota</taxon>
        <taxon>Agaricomycotina</taxon>
        <taxon>Agaricomycetes</taxon>
        <taxon>Sebacinales</taxon>
        <taxon>Serendipitaceae</taxon>
        <taxon>Serendipita</taxon>
    </lineage>
</organism>
<evidence type="ECO:0000256" key="1">
    <source>
        <dbReference type="SAM" id="MobiDB-lite"/>
    </source>
</evidence>
<sequence>MSTQKPAKTKKSHKSANASQSSSVAEASSSKKQQVYDTVNIGLDVVANVAEGSDILAPLKAACKTTKSILDVMQARHR</sequence>
<dbReference type="AlphaFoldDB" id="G4U116"/>
<dbReference type="Proteomes" id="UP000007148">
    <property type="component" value="Unassembled WGS sequence"/>
</dbReference>
<dbReference type="OrthoDB" id="3301752at2759"/>
<dbReference type="EMBL" id="CAFZ01001419">
    <property type="protein sequence ID" value="CCA77259.1"/>
    <property type="molecule type" value="Genomic_DNA"/>
</dbReference>
<gene>
    <name evidence="2" type="ORF">PIIN_11237</name>
</gene>